<proteinExistence type="predicted"/>
<keyword evidence="2" id="KW-0472">Membrane</keyword>
<dbReference type="Proteomes" id="UP000643207">
    <property type="component" value="Unassembled WGS sequence"/>
</dbReference>
<dbReference type="CDD" id="cd11614">
    <property type="entry name" value="SAF_CpaB_FlgA_like"/>
    <property type="match status" value="1"/>
</dbReference>
<feature type="region of interest" description="Disordered" evidence="1">
    <location>
        <begin position="161"/>
        <end position="183"/>
    </location>
</feature>
<keyword evidence="2" id="KW-1133">Transmembrane helix</keyword>
<protein>
    <recommendedName>
        <fullName evidence="3">SAF domain-containing protein</fullName>
    </recommendedName>
</protein>
<evidence type="ECO:0000259" key="3">
    <source>
        <dbReference type="SMART" id="SM00858"/>
    </source>
</evidence>
<feature type="compositionally biased region" description="Polar residues" evidence="1">
    <location>
        <begin position="169"/>
        <end position="183"/>
    </location>
</feature>
<feature type="transmembrane region" description="Helical" evidence="2">
    <location>
        <begin position="16"/>
        <end position="35"/>
    </location>
</feature>
<evidence type="ECO:0000313" key="5">
    <source>
        <dbReference type="Proteomes" id="UP000643207"/>
    </source>
</evidence>
<reference evidence="4 5" key="1">
    <citation type="submission" date="2021-01" db="EMBL/GenBank/DDBJ databases">
        <title>Piscinibacter sp. Jin2 Genome sequencing and assembly.</title>
        <authorList>
            <person name="Kim I."/>
        </authorList>
    </citation>
    <scope>NUCLEOTIDE SEQUENCE [LARGE SCALE GENOMIC DNA]</scope>
    <source>
        <strain evidence="4 5">Jin2</strain>
    </source>
</reference>
<accession>A0A9X1BN50</accession>
<keyword evidence="2" id="KW-0812">Transmembrane</keyword>
<organism evidence="4 5">
    <name type="scientific">Aquariibacter lacus</name>
    <dbReference type="NCBI Taxonomy" id="2801332"/>
    <lineage>
        <taxon>Bacteria</taxon>
        <taxon>Pseudomonadati</taxon>
        <taxon>Pseudomonadota</taxon>
        <taxon>Betaproteobacteria</taxon>
        <taxon>Burkholderiales</taxon>
        <taxon>Sphaerotilaceae</taxon>
        <taxon>Aquariibacter</taxon>
    </lineage>
</organism>
<dbReference type="RefSeq" id="WP_201824496.1">
    <property type="nucleotide sequence ID" value="NZ_JAERRA010000001.1"/>
</dbReference>
<dbReference type="InterPro" id="IPR013974">
    <property type="entry name" value="SAF"/>
</dbReference>
<evidence type="ECO:0000256" key="2">
    <source>
        <dbReference type="SAM" id="Phobius"/>
    </source>
</evidence>
<name>A0A9X1BN50_9BURK</name>
<dbReference type="SMART" id="SM00858">
    <property type="entry name" value="SAF"/>
    <property type="match status" value="1"/>
</dbReference>
<evidence type="ECO:0000256" key="1">
    <source>
        <dbReference type="SAM" id="MobiDB-lite"/>
    </source>
</evidence>
<comment type="caution">
    <text evidence="4">The sequence shown here is derived from an EMBL/GenBank/DDBJ whole genome shotgun (WGS) entry which is preliminary data.</text>
</comment>
<dbReference type="EMBL" id="JAERRA010000001">
    <property type="protein sequence ID" value="MBL0719250.1"/>
    <property type="molecule type" value="Genomic_DNA"/>
</dbReference>
<feature type="domain" description="SAF" evidence="3">
    <location>
        <begin position="53"/>
        <end position="116"/>
    </location>
</feature>
<keyword evidence="5" id="KW-1185">Reference proteome</keyword>
<evidence type="ECO:0000313" key="4">
    <source>
        <dbReference type="EMBL" id="MBL0719250.1"/>
    </source>
</evidence>
<sequence length="309" mass="32724">MATSPLPRRRRGTSPLILPLAALVLAAVGGAIWYFTRGEPARPAAPVRPAGTVAVPVAVRALPKGTEMEGPGLIRPMYLRPEQVPPDAILQPNSLLNRVTQVSLRPGEYFSEGKLAPVGAPNGFSGLLRPGFRMVVMNAGALGGVSRFLREGDVVDIVATSGGAPGGRNRNNTNLVATGNSLQPGTPAPSVRNAQANAANAATEQGLALVAQAVRVVIAPPPPPRQQQRNRRAPPPSQEMALEVHEDDAPTLQLAMVSGRVLQVVHRPFNDVERVDPTEARLARMPRDPRVIEIIEGGGRRTVAASYDE</sequence>
<dbReference type="AlphaFoldDB" id="A0A9X1BN50"/>
<gene>
    <name evidence="4" type="ORF">JI742_05035</name>
</gene>
<feature type="region of interest" description="Disordered" evidence="1">
    <location>
        <begin position="220"/>
        <end position="239"/>
    </location>
</feature>